<name>A0A8C4XKP6_FALTI</name>
<keyword evidence="3" id="KW-1185">Reference proteome</keyword>
<reference evidence="2" key="1">
    <citation type="submission" date="2025-08" db="UniProtKB">
        <authorList>
            <consortium name="Ensembl"/>
        </authorList>
    </citation>
    <scope>IDENTIFICATION</scope>
</reference>
<dbReference type="Proteomes" id="UP000694562">
    <property type="component" value="Unplaced"/>
</dbReference>
<feature type="region of interest" description="Disordered" evidence="1">
    <location>
        <begin position="1"/>
        <end position="22"/>
    </location>
</feature>
<evidence type="ECO:0000313" key="2">
    <source>
        <dbReference type="Ensembl" id="ENSFTIP00000003972.1"/>
    </source>
</evidence>
<dbReference type="AlphaFoldDB" id="A0A8C4XKP6"/>
<sequence>MPPSSCAVPRKEALSDPPGDLHLPRKVSLEEALRFFDCALETLGGSQEAPSSIPMPKDPGDPSPAIPYWDCDLLVLPEDCWGDVGMELPPPQPAMPEQQPKRQCKSPLLRPPRKRRALAAGTGVAGGDWSQSSPGTRTDMGAAGQGARTHHSKGCKAFVTNTTSCRCCRAQGLWGKNDARGGPACEVRC</sequence>
<reference evidence="2" key="2">
    <citation type="submission" date="2025-09" db="UniProtKB">
        <authorList>
            <consortium name="Ensembl"/>
        </authorList>
    </citation>
    <scope>IDENTIFICATION</scope>
</reference>
<proteinExistence type="predicted"/>
<accession>A0A8C4XKP6</accession>
<evidence type="ECO:0000313" key="3">
    <source>
        <dbReference type="Proteomes" id="UP000694562"/>
    </source>
</evidence>
<feature type="region of interest" description="Disordered" evidence="1">
    <location>
        <begin position="117"/>
        <end position="145"/>
    </location>
</feature>
<protein>
    <submittedName>
        <fullName evidence="2">Uncharacterized protein</fullName>
    </submittedName>
</protein>
<dbReference type="Ensembl" id="ENSFTIT00000004154.1">
    <property type="protein sequence ID" value="ENSFTIP00000003972.1"/>
    <property type="gene ID" value="ENSFTIG00000002744.1"/>
</dbReference>
<dbReference type="OrthoDB" id="9941921at2759"/>
<evidence type="ECO:0000256" key="1">
    <source>
        <dbReference type="SAM" id="MobiDB-lite"/>
    </source>
</evidence>
<organism evidence="2 3">
    <name type="scientific">Falco tinnunculus</name>
    <name type="common">Common kestrel</name>
    <dbReference type="NCBI Taxonomy" id="100819"/>
    <lineage>
        <taxon>Eukaryota</taxon>
        <taxon>Metazoa</taxon>
        <taxon>Chordata</taxon>
        <taxon>Craniata</taxon>
        <taxon>Vertebrata</taxon>
        <taxon>Euteleostomi</taxon>
        <taxon>Archelosauria</taxon>
        <taxon>Archosauria</taxon>
        <taxon>Dinosauria</taxon>
        <taxon>Saurischia</taxon>
        <taxon>Theropoda</taxon>
        <taxon>Coelurosauria</taxon>
        <taxon>Aves</taxon>
        <taxon>Neognathae</taxon>
        <taxon>Neoaves</taxon>
        <taxon>Telluraves</taxon>
        <taxon>Australaves</taxon>
        <taxon>Falconiformes</taxon>
        <taxon>Falconidae</taxon>
        <taxon>Falco</taxon>
    </lineage>
</organism>